<feature type="compositionally biased region" description="Pro residues" evidence="1">
    <location>
        <begin position="115"/>
        <end position="125"/>
    </location>
</feature>
<feature type="region of interest" description="Disordered" evidence="1">
    <location>
        <begin position="101"/>
        <end position="309"/>
    </location>
</feature>
<name>A0AAQ3UH16_PASNO</name>
<evidence type="ECO:0000256" key="1">
    <source>
        <dbReference type="SAM" id="MobiDB-lite"/>
    </source>
</evidence>
<feature type="compositionally biased region" description="Basic residues" evidence="1">
    <location>
        <begin position="232"/>
        <end position="251"/>
    </location>
</feature>
<feature type="compositionally biased region" description="Low complexity" evidence="1">
    <location>
        <begin position="211"/>
        <end position="231"/>
    </location>
</feature>
<dbReference type="Proteomes" id="UP001341281">
    <property type="component" value="Chromosome 08"/>
</dbReference>
<protein>
    <submittedName>
        <fullName evidence="2">Uncharacterized protein</fullName>
    </submittedName>
</protein>
<feature type="compositionally biased region" description="Pro residues" evidence="1">
    <location>
        <begin position="168"/>
        <end position="178"/>
    </location>
</feature>
<feature type="compositionally biased region" description="Basic and acidic residues" evidence="1">
    <location>
        <begin position="258"/>
        <end position="282"/>
    </location>
</feature>
<evidence type="ECO:0000313" key="3">
    <source>
        <dbReference type="Proteomes" id="UP001341281"/>
    </source>
</evidence>
<feature type="compositionally biased region" description="Basic and acidic residues" evidence="1">
    <location>
        <begin position="326"/>
        <end position="342"/>
    </location>
</feature>
<feature type="compositionally biased region" description="Low complexity" evidence="1">
    <location>
        <begin position="126"/>
        <end position="136"/>
    </location>
</feature>
<accession>A0AAQ3UH16</accession>
<keyword evidence="3" id="KW-1185">Reference proteome</keyword>
<reference evidence="2 3" key="1">
    <citation type="submission" date="2024-02" db="EMBL/GenBank/DDBJ databases">
        <title>High-quality chromosome-scale genome assembly of Pensacola bahiagrass (Paspalum notatum Flugge var. saurae).</title>
        <authorList>
            <person name="Vega J.M."/>
            <person name="Podio M."/>
            <person name="Orjuela J."/>
            <person name="Siena L.A."/>
            <person name="Pessino S.C."/>
            <person name="Combes M.C."/>
            <person name="Mariac C."/>
            <person name="Albertini E."/>
            <person name="Pupilli F."/>
            <person name="Ortiz J.P.A."/>
            <person name="Leblanc O."/>
        </authorList>
    </citation>
    <scope>NUCLEOTIDE SEQUENCE [LARGE SCALE GENOMIC DNA]</scope>
    <source>
        <strain evidence="2">R1</strain>
        <tissue evidence="2">Leaf</tissue>
    </source>
</reference>
<evidence type="ECO:0000313" key="2">
    <source>
        <dbReference type="EMBL" id="WVZ90020.1"/>
    </source>
</evidence>
<feature type="region of interest" description="Disordered" evidence="1">
    <location>
        <begin position="323"/>
        <end position="342"/>
    </location>
</feature>
<proteinExistence type="predicted"/>
<dbReference type="EMBL" id="CP144752">
    <property type="protein sequence ID" value="WVZ90020.1"/>
    <property type="molecule type" value="Genomic_DNA"/>
</dbReference>
<organism evidence="2 3">
    <name type="scientific">Paspalum notatum var. saurae</name>
    <dbReference type="NCBI Taxonomy" id="547442"/>
    <lineage>
        <taxon>Eukaryota</taxon>
        <taxon>Viridiplantae</taxon>
        <taxon>Streptophyta</taxon>
        <taxon>Embryophyta</taxon>
        <taxon>Tracheophyta</taxon>
        <taxon>Spermatophyta</taxon>
        <taxon>Magnoliopsida</taxon>
        <taxon>Liliopsida</taxon>
        <taxon>Poales</taxon>
        <taxon>Poaceae</taxon>
        <taxon>PACMAD clade</taxon>
        <taxon>Panicoideae</taxon>
        <taxon>Andropogonodae</taxon>
        <taxon>Paspaleae</taxon>
        <taxon>Paspalinae</taxon>
        <taxon>Paspalum</taxon>
    </lineage>
</organism>
<gene>
    <name evidence="2" type="ORF">U9M48_036356</name>
</gene>
<dbReference type="AlphaFoldDB" id="A0AAQ3UH16"/>
<feature type="region of interest" description="Disordered" evidence="1">
    <location>
        <begin position="26"/>
        <end position="62"/>
    </location>
</feature>
<sequence length="342" mass="37754">MLSSPLPRAHAAFAICPRCAWPTPAKPTPRPVLPGRSAPRRHPGHLHALTPPRSPAHSHSPQRLTLAFSFRSERPHRHCRSSESELCRPLRCCPRPQITAITSASTSRVQRPSPRRLPSPPPPERSVPAVVAAAASARHRPPRVASHLTDARLARPAPPSTFPAKPRSLPPPPLPSPRVTPSRTAIAAGPHRGAPPFGPTPHLQTTSAGFASSPCSSRARPWPSSAAAASKPSRRRRTPPRRGPPVHRRHPASMTHLARRDQGEVNPRCEEHLRRPRRLQDRPHRRRRSCASSPVARRRPPARANPDPLSVLALLEDEQRYPNAHKIAENKPSIKYEAHWPK</sequence>